<dbReference type="InterPro" id="IPR050982">
    <property type="entry name" value="Auxin_biosynth/cation_transpt"/>
</dbReference>
<protein>
    <submittedName>
        <fullName evidence="2">NAD(P)-binding domain-containing protein</fullName>
    </submittedName>
</protein>
<comment type="caution">
    <text evidence="2">The sequence shown here is derived from an EMBL/GenBank/DDBJ whole genome shotgun (WGS) entry which is preliminary data.</text>
</comment>
<evidence type="ECO:0000313" key="3">
    <source>
        <dbReference type="Proteomes" id="UP000664807"/>
    </source>
</evidence>
<dbReference type="PRINTS" id="PR00411">
    <property type="entry name" value="PNDRDTASEI"/>
</dbReference>
<dbReference type="PRINTS" id="PR00368">
    <property type="entry name" value="FADPNR"/>
</dbReference>
<name>A0ABS3FHD7_9FLAO</name>
<sequence>MNAFNTETINPTTQDLPVAIIGGGPVGLAAAAHLKNCGQNFVLFESAEEVGANILSWGHVPLFSPWEYNIDKVAEKLLRAEHVEIPNKELVPSGNEIVHQYLKPLAKLKGIKENIHLNSKVLAIGRTGLDKTKTLGREKLPFSIQVKENGQFKTYSARGVIDASGTWHNPNPIGSGGIFAVGELENRKLIHYGMPDVKGKARETFANKSILVVGGGHSAIGSILALNSISKEFPNTKIHWILRKERVEDVYGGQEADEFKSRGALGIAIERLVNTGAVEVHTPVYINEIRKTINGLLIRGTKQEELFLLGGIDEIISCTGTRPDFDFLREVRFESDAFLECVPALTDLIDPNIHSCGTVRPHGESELRQKEKDFYIVGMKSYGRAPTFLMATGYEQVRSIVAHINGDYESAKKVELHLPETGVCSSGLMEKTNKEAKCDTSCGG</sequence>
<gene>
    <name evidence="2" type="ORF">J0654_12955</name>
</gene>
<proteinExistence type="predicted"/>
<dbReference type="PANTHER" id="PTHR43539">
    <property type="entry name" value="FLAVIN-BINDING MONOOXYGENASE-LIKE PROTEIN (AFU_ORTHOLOGUE AFUA_4G09220)"/>
    <property type="match status" value="1"/>
</dbReference>
<dbReference type="Gene3D" id="3.50.50.60">
    <property type="entry name" value="FAD/NAD(P)-binding domain"/>
    <property type="match status" value="1"/>
</dbReference>
<dbReference type="RefSeq" id="WP_207029507.1">
    <property type="nucleotide sequence ID" value="NZ_JAFLNM010000002.1"/>
</dbReference>
<dbReference type="Proteomes" id="UP000664807">
    <property type="component" value="Unassembled WGS sequence"/>
</dbReference>
<accession>A0ABS3FHD7</accession>
<dbReference type="PANTHER" id="PTHR43539:SF78">
    <property type="entry name" value="FLAVIN-CONTAINING MONOOXYGENASE"/>
    <property type="match status" value="1"/>
</dbReference>
<evidence type="ECO:0000313" key="2">
    <source>
        <dbReference type="EMBL" id="MBO0342561.1"/>
    </source>
</evidence>
<dbReference type="InterPro" id="IPR036188">
    <property type="entry name" value="FAD/NAD-bd_sf"/>
</dbReference>
<organism evidence="2 3">
    <name type="scientific">Flagellimonas profundi</name>
    <dbReference type="NCBI Taxonomy" id="2915620"/>
    <lineage>
        <taxon>Bacteria</taxon>
        <taxon>Pseudomonadati</taxon>
        <taxon>Bacteroidota</taxon>
        <taxon>Flavobacteriia</taxon>
        <taxon>Flavobacteriales</taxon>
        <taxon>Flavobacteriaceae</taxon>
        <taxon>Flagellimonas</taxon>
    </lineage>
</organism>
<dbReference type="Pfam" id="PF13738">
    <property type="entry name" value="Pyr_redox_3"/>
    <property type="match status" value="1"/>
</dbReference>
<dbReference type="EMBL" id="JAFLNM010000002">
    <property type="protein sequence ID" value="MBO0342561.1"/>
    <property type="molecule type" value="Genomic_DNA"/>
</dbReference>
<reference evidence="2 3" key="1">
    <citation type="submission" date="2021-03" db="EMBL/GenBank/DDBJ databases">
        <title>Muricauda lutimaris sp. nov. and Muricauda ruestringensis sp. nov, two marine members of the Flavobacteriaceae isolated from deep sea sediments of Western Pacific.</title>
        <authorList>
            <person name="Zhao S."/>
            <person name="Liu R."/>
        </authorList>
    </citation>
    <scope>NUCLEOTIDE SEQUENCE [LARGE SCALE GENOMIC DNA]</scope>
    <source>
        <strain evidence="2 3">BC31-3-A3</strain>
    </source>
</reference>
<dbReference type="SUPFAM" id="SSF51905">
    <property type="entry name" value="FAD/NAD(P)-binding domain"/>
    <property type="match status" value="1"/>
</dbReference>
<keyword evidence="1" id="KW-0560">Oxidoreductase</keyword>
<evidence type="ECO:0000256" key="1">
    <source>
        <dbReference type="ARBA" id="ARBA00023002"/>
    </source>
</evidence>
<keyword evidence="3" id="KW-1185">Reference proteome</keyword>